<sequence>MKKIFTLFIIISFLVSCDLEREPNDSYTKDKIMKDREAAVEVLLNGCYAQLKNWSDIMHSAGEYPSDNIMIRGTSTGVSFSFISYQHIPNNGSLSAFWNNSYKIISQSSDLMKMVSEGENLKMDQKLGEMYYLRGTIYFYLCRIYGRPYSQSPETNLGVPIINGMPEDVNNINLPDRATVKATYEQAINDLKKGEALMNENRTAAYATKQAAQAMLSRIYLYMSGTYETPNQEYADLSIEYANKVISSGRYNLLSRANFMKYNTFAPDASGQTETIFAIKRVASEYSGSDYYNSIGGMYANIQGQGWGEMYASAKYLDLLRKSGLKKDARWAFIDPQYTLDGSNNKTTAFRFVVDVFNTAGQQTGYNYVQQPLKTNSNGSYYITIANTNYNLTAVDTSENSYSITYEGKTYVGEKDYMMLLNRVYPMYYITKCSLQDNNSHLHSPIISRLAEMYLNMAEAYAKKGDYHNALTNLNTIRERSIVGGSYTSLNKTNAAQLIDEERQLELAFEAQRGYDVYRNGQTMTRHYPGPHESMDDIPATSLRVVQYIPQSEINAYEGTLTQNP</sequence>
<name>A0ABV5FHY7_9FLAO</name>
<evidence type="ECO:0000256" key="4">
    <source>
        <dbReference type="ARBA" id="ARBA00023136"/>
    </source>
</evidence>
<dbReference type="Gene3D" id="2.20.20.130">
    <property type="match status" value="1"/>
</dbReference>
<dbReference type="InterPro" id="IPR011990">
    <property type="entry name" value="TPR-like_helical_dom_sf"/>
</dbReference>
<proteinExistence type="inferred from homology"/>
<comment type="subcellular location">
    <subcellularLocation>
        <location evidence="1">Cell outer membrane</location>
    </subcellularLocation>
</comment>
<evidence type="ECO:0000256" key="5">
    <source>
        <dbReference type="ARBA" id="ARBA00023237"/>
    </source>
</evidence>
<dbReference type="SUPFAM" id="SSF48452">
    <property type="entry name" value="TPR-like"/>
    <property type="match status" value="1"/>
</dbReference>
<dbReference type="Gene3D" id="1.25.40.900">
    <property type="match status" value="1"/>
</dbReference>
<keyword evidence="3" id="KW-0732">Signal</keyword>
<dbReference type="Proteomes" id="UP001589589">
    <property type="component" value="Unassembled WGS sequence"/>
</dbReference>
<dbReference type="PROSITE" id="PS51257">
    <property type="entry name" value="PROKAR_LIPOPROTEIN"/>
    <property type="match status" value="1"/>
</dbReference>
<evidence type="ECO:0000313" key="8">
    <source>
        <dbReference type="EMBL" id="MFB9063140.1"/>
    </source>
</evidence>
<reference evidence="8 9" key="1">
    <citation type="submission" date="2024-09" db="EMBL/GenBank/DDBJ databases">
        <authorList>
            <person name="Sun Q."/>
            <person name="Mori K."/>
        </authorList>
    </citation>
    <scope>NUCLEOTIDE SEQUENCE [LARGE SCALE GENOMIC DNA]</scope>
    <source>
        <strain evidence="8 9">CECT 7908</strain>
    </source>
</reference>
<evidence type="ECO:0000259" key="7">
    <source>
        <dbReference type="Pfam" id="PF14322"/>
    </source>
</evidence>
<comment type="caution">
    <text evidence="8">The sequence shown here is derived from an EMBL/GenBank/DDBJ whole genome shotgun (WGS) entry which is preliminary data.</text>
</comment>
<dbReference type="RefSeq" id="WP_290265968.1">
    <property type="nucleotide sequence ID" value="NZ_JAUFQQ010000005.1"/>
</dbReference>
<accession>A0ABV5FHY7</accession>
<keyword evidence="5" id="KW-0998">Cell outer membrane</keyword>
<keyword evidence="9" id="KW-1185">Reference proteome</keyword>
<organism evidence="8 9">
    <name type="scientific">Flavobacterium branchiarum</name>
    <dbReference type="NCBI Taxonomy" id="1114870"/>
    <lineage>
        <taxon>Bacteria</taxon>
        <taxon>Pseudomonadati</taxon>
        <taxon>Bacteroidota</taxon>
        <taxon>Flavobacteriia</taxon>
        <taxon>Flavobacteriales</taxon>
        <taxon>Flavobacteriaceae</taxon>
        <taxon>Flavobacterium</taxon>
    </lineage>
</organism>
<gene>
    <name evidence="8" type="ORF">ACFFUQ_03835</name>
</gene>
<evidence type="ECO:0000256" key="2">
    <source>
        <dbReference type="ARBA" id="ARBA00006275"/>
    </source>
</evidence>
<feature type="domain" description="SusD-like N-terminal" evidence="7">
    <location>
        <begin position="33"/>
        <end position="221"/>
    </location>
</feature>
<evidence type="ECO:0000256" key="3">
    <source>
        <dbReference type="ARBA" id="ARBA00022729"/>
    </source>
</evidence>
<dbReference type="Gene3D" id="1.25.40.390">
    <property type="match status" value="2"/>
</dbReference>
<evidence type="ECO:0000259" key="6">
    <source>
        <dbReference type="Pfam" id="PF07980"/>
    </source>
</evidence>
<dbReference type="EMBL" id="JBHMEX010000013">
    <property type="protein sequence ID" value="MFB9063140.1"/>
    <property type="molecule type" value="Genomic_DNA"/>
</dbReference>
<dbReference type="Pfam" id="PF07980">
    <property type="entry name" value="SusD_RagB"/>
    <property type="match status" value="1"/>
</dbReference>
<dbReference type="Pfam" id="PF14322">
    <property type="entry name" value="SusD-like_3"/>
    <property type="match status" value="1"/>
</dbReference>
<feature type="domain" description="RagB/SusD" evidence="6">
    <location>
        <begin position="273"/>
        <end position="565"/>
    </location>
</feature>
<evidence type="ECO:0000313" key="9">
    <source>
        <dbReference type="Proteomes" id="UP001589589"/>
    </source>
</evidence>
<dbReference type="InterPro" id="IPR012944">
    <property type="entry name" value="SusD_RagB_dom"/>
</dbReference>
<dbReference type="InterPro" id="IPR033985">
    <property type="entry name" value="SusD-like_N"/>
</dbReference>
<protein>
    <submittedName>
        <fullName evidence="8">RagB/SusD family nutrient uptake outer membrane protein</fullName>
    </submittedName>
</protein>
<evidence type="ECO:0000256" key="1">
    <source>
        <dbReference type="ARBA" id="ARBA00004442"/>
    </source>
</evidence>
<comment type="similarity">
    <text evidence="2">Belongs to the SusD family.</text>
</comment>
<keyword evidence="4" id="KW-0472">Membrane</keyword>